<dbReference type="InterPro" id="IPR011004">
    <property type="entry name" value="Trimer_LpxA-like_sf"/>
</dbReference>
<dbReference type="GO" id="GO:0008374">
    <property type="term" value="F:O-acyltransferase activity"/>
    <property type="evidence" value="ECO:0007669"/>
    <property type="project" value="TreeGrafter"/>
</dbReference>
<organism evidence="5 6">
    <name type="scientific">Bacteroides xylanisolvens</name>
    <dbReference type="NCBI Taxonomy" id="371601"/>
    <lineage>
        <taxon>Bacteria</taxon>
        <taxon>Pseudomonadati</taxon>
        <taxon>Bacteroidota</taxon>
        <taxon>Bacteroidia</taxon>
        <taxon>Bacteroidales</taxon>
        <taxon>Bacteroidaceae</taxon>
        <taxon>Bacteroides</taxon>
    </lineage>
</organism>
<comment type="caution">
    <text evidence="5">The sequence shown here is derived from an EMBL/GenBank/DDBJ whole genome shotgun (WGS) entry which is preliminary data.</text>
</comment>
<gene>
    <name evidence="5" type="ORF">GA424_20180</name>
</gene>
<evidence type="ECO:0000256" key="2">
    <source>
        <dbReference type="ARBA" id="ARBA00022679"/>
    </source>
</evidence>
<dbReference type="InterPro" id="IPR051159">
    <property type="entry name" value="Hexapeptide_acetyltransf"/>
</dbReference>
<evidence type="ECO:0000256" key="1">
    <source>
        <dbReference type="ARBA" id="ARBA00007274"/>
    </source>
</evidence>
<dbReference type="Gene3D" id="2.160.10.10">
    <property type="entry name" value="Hexapeptide repeat proteins"/>
    <property type="match status" value="1"/>
</dbReference>
<reference evidence="5 6" key="1">
    <citation type="journal article" date="2019" name="Nat. Med.">
        <title>A library of human gut bacterial isolates paired with longitudinal multiomics data enables mechanistic microbiome research.</title>
        <authorList>
            <person name="Poyet M."/>
            <person name="Groussin M."/>
            <person name="Gibbons S.M."/>
            <person name="Avila-Pacheco J."/>
            <person name="Jiang X."/>
            <person name="Kearney S.M."/>
            <person name="Perrotta A.R."/>
            <person name="Berdy B."/>
            <person name="Zhao S."/>
            <person name="Lieberman T.D."/>
            <person name="Swanson P.K."/>
            <person name="Smith M."/>
            <person name="Roesemann S."/>
            <person name="Alexander J.E."/>
            <person name="Rich S.A."/>
            <person name="Livny J."/>
            <person name="Vlamakis H."/>
            <person name="Clish C."/>
            <person name="Bullock K."/>
            <person name="Deik A."/>
            <person name="Scott J."/>
            <person name="Pierce K.A."/>
            <person name="Xavier R.J."/>
            <person name="Alm E.J."/>
        </authorList>
    </citation>
    <scope>NUCLEOTIDE SEQUENCE [LARGE SCALE GENOMIC DNA]</scope>
    <source>
        <strain evidence="5 6">BIOML-A62</strain>
    </source>
</reference>
<keyword evidence="4 5" id="KW-0012">Acyltransferase</keyword>
<evidence type="ECO:0000313" key="5">
    <source>
        <dbReference type="EMBL" id="KAB6133720.1"/>
    </source>
</evidence>
<protein>
    <submittedName>
        <fullName evidence="5">Acyltransferase</fullName>
    </submittedName>
</protein>
<dbReference type="Proteomes" id="UP000487596">
    <property type="component" value="Unassembled WGS sequence"/>
</dbReference>
<evidence type="ECO:0000256" key="4">
    <source>
        <dbReference type="ARBA" id="ARBA00023315"/>
    </source>
</evidence>
<dbReference type="PANTHER" id="PTHR23416:SF23">
    <property type="entry name" value="ACETYLTRANSFERASE C18B11.09C-RELATED"/>
    <property type="match status" value="1"/>
</dbReference>
<dbReference type="CDD" id="cd04647">
    <property type="entry name" value="LbH_MAT_like"/>
    <property type="match status" value="1"/>
</dbReference>
<dbReference type="PROSITE" id="PS00101">
    <property type="entry name" value="HEXAPEP_TRANSFERASES"/>
    <property type="match status" value="1"/>
</dbReference>
<dbReference type="AlphaFoldDB" id="A0A6A2RRL8"/>
<keyword evidence="2 5" id="KW-0808">Transferase</keyword>
<dbReference type="SUPFAM" id="SSF51161">
    <property type="entry name" value="Trimeric LpxA-like enzymes"/>
    <property type="match status" value="1"/>
</dbReference>
<name>A0A6A2RRL8_9BACE</name>
<dbReference type="Pfam" id="PF14602">
    <property type="entry name" value="Hexapep_2"/>
    <property type="match status" value="1"/>
</dbReference>
<evidence type="ECO:0000313" key="6">
    <source>
        <dbReference type="Proteomes" id="UP000487596"/>
    </source>
</evidence>
<keyword evidence="3" id="KW-0677">Repeat</keyword>
<dbReference type="EMBL" id="WDEH01000042">
    <property type="protein sequence ID" value="KAB6133720.1"/>
    <property type="molecule type" value="Genomic_DNA"/>
</dbReference>
<dbReference type="InterPro" id="IPR001451">
    <property type="entry name" value="Hexapep"/>
</dbReference>
<dbReference type="InterPro" id="IPR018357">
    <property type="entry name" value="Hexapep_transf_CS"/>
</dbReference>
<evidence type="ECO:0000256" key="3">
    <source>
        <dbReference type="ARBA" id="ARBA00022737"/>
    </source>
</evidence>
<comment type="similarity">
    <text evidence="1">Belongs to the transferase hexapeptide repeat family.</text>
</comment>
<proteinExistence type="inferred from homology"/>
<accession>A0A6A2RRL8</accession>
<dbReference type="RefSeq" id="WP_151921580.1">
    <property type="nucleotide sequence ID" value="NZ_JBDORN010000002.1"/>
</dbReference>
<dbReference type="PANTHER" id="PTHR23416">
    <property type="entry name" value="SIALIC ACID SYNTHASE-RELATED"/>
    <property type="match status" value="1"/>
</dbReference>
<sequence>MIKYYLAKSFRIPRRFRMSFYTFFNRFVFWINGVQFGTNMKVFNRIYLSIYAKSKITIGDNFLFTSGEGFNPLCRNMRGCICTQFPESEIMIGNNVGMSSTCVWAKESITIGNNVLVGGDCIIMDTDCHNLDCQIRLSKAMDEQGFELDGHSAKSAPIVIGDDVLIGARSIILKGVTIGARSIIGSGSIVTKSIPADCIAGGNPCRVIRMR</sequence>